<sequence length="58" mass="6232">MAVNGNAEQVAQMQKMHQESMQMQMASATMNSEQSKTGAFTSFMKTAASGIKEAAGRM</sequence>
<feature type="compositionally biased region" description="Polar residues" evidence="1">
    <location>
        <begin position="19"/>
        <end position="33"/>
    </location>
</feature>
<dbReference type="AlphaFoldDB" id="B1T0M4"/>
<proteinExistence type="predicted"/>
<organism evidence="2 3">
    <name type="scientific">Burkholderia ambifaria MEX-5</name>
    <dbReference type="NCBI Taxonomy" id="396597"/>
    <lineage>
        <taxon>Bacteria</taxon>
        <taxon>Pseudomonadati</taxon>
        <taxon>Pseudomonadota</taxon>
        <taxon>Betaproteobacteria</taxon>
        <taxon>Burkholderiales</taxon>
        <taxon>Burkholderiaceae</taxon>
        <taxon>Burkholderia</taxon>
        <taxon>Burkholderia cepacia complex</taxon>
    </lineage>
</organism>
<dbReference type="RefSeq" id="WP_006757331.1">
    <property type="nucleotide sequence ID" value="NZ_ABLK01000027.1"/>
</dbReference>
<dbReference type="EMBL" id="ABLK01000027">
    <property type="protein sequence ID" value="EDT42849.1"/>
    <property type="molecule type" value="Genomic_DNA"/>
</dbReference>
<evidence type="ECO:0000313" key="3">
    <source>
        <dbReference type="Proteomes" id="UP000004814"/>
    </source>
</evidence>
<evidence type="ECO:0000313" key="2">
    <source>
        <dbReference type="EMBL" id="EDT42849.1"/>
    </source>
</evidence>
<reference evidence="2 3" key="1">
    <citation type="submission" date="2008-03" db="EMBL/GenBank/DDBJ databases">
        <title>Sequencing of the draft genome and assembly of Burkholderia ambifaria MEX-5.</title>
        <authorList>
            <consortium name="US DOE Joint Genome Institute (JGI-PGF)"/>
            <person name="Copeland A."/>
            <person name="Lucas S."/>
            <person name="Lapidus A."/>
            <person name="Glavina del Rio T."/>
            <person name="Dalin E."/>
            <person name="Tice H."/>
            <person name="Bruce D."/>
            <person name="Goodwin L."/>
            <person name="Pitluck S."/>
            <person name="Larimer F."/>
            <person name="Land M.L."/>
            <person name="Hauser L."/>
            <person name="Tiedje J."/>
            <person name="Richardson P."/>
        </authorList>
    </citation>
    <scope>NUCLEOTIDE SEQUENCE [LARGE SCALE GENOMIC DNA]</scope>
    <source>
        <strain evidence="2 3">MEX-5</strain>
    </source>
</reference>
<gene>
    <name evidence="2" type="ORF">BamMEX5DRAFT_1340</name>
</gene>
<accession>B1T0M4</accession>
<protein>
    <submittedName>
        <fullName evidence="2">Uncharacterized protein</fullName>
    </submittedName>
</protein>
<evidence type="ECO:0000256" key="1">
    <source>
        <dbReference type="SAM" id="MobiDB-lite"/>
    </source>
</evidence>
<dbReference type="Proteomes" id="UP000004814">
    <property type="component" value="Unassembled WGS sequence"/>
</dbReference>
<feature type="compositionally biased region" description="Polar residues" evidence="1">
    <location>
        <begin position="1"/>
        <end position="12"/>
    </location>
</feature>
<feature type="region of interest" description="Disordered" evidence="1">
    <location>
        <begin position="1"/>
        <end position="33"/>
    </location>
</feature>
<dbReference type="PATRIC" id="fig|396597.7.peg.6948"/>
<name>B1T0M4_9BURK</name>
<comment type="caution">
    <text evidence="2">The sequence shown here is derived from an EMBL/GenBank/DDBJ whole genome shotgun (WGS) entry which is preliminary data.</text>
</comment>